<dbReference type="RefSeq" id="XP_001018877.1">
    <property type="nucleotide sequence ID" value="XM_001018877.1"/>
</dbReference>
<keyword evidence="3 7" id="KW-0812">Transmembrane</keyword>
<dbReference type="InParanoid" id="Q23PQ3"/>
<feature type="transmembrane region" description="Helical" evidence="7">
    <location>
        <begin position="173"/>
        <end position="195"/>
    </location>
</feature>
<dbReference type="InterPro" id="IPR007603">
    <property type="entry name" value="Choline_transptr-like"/>
</dbReference>
<keyword evidence="9" id="KW-1185">Reference proteome</keyword>
<comment type="subcellular location">
    <subcellularLocation>
        <location evidence="7">Cell membrane</location>
        <topology evidence="7">Multi-pass membrane protein</topology>
    </subcellularLocation>
    <subcellularLocation>
        <location evidence="1">Membrane</location>
        <topology evidence="1">Multi-pass membrane protein</topology>
    </subcellularLocation>
</comment>
<evidence type="ECO:0000256" key="5">
    <source>
        <dbReference type="ARBA" id="ARBA00023136"/>
    </source>
</evidence>
<protein>
    <recommendedName>
        <fullName evidence="7">Choline transporter-like protein</fullName>
    </recommendedName>
</protein>
<evidence type="ECO:0000256" key="4">
    <source>
        <dbReference type="ARBA" id="ARBA00022989"/>
    </source>
</evidence>
<evidence type="ECO:0000313" key="8">
    <source>
        <dbReference type="EMBL" id="EAR98632.1"/>
    </source>
</evidence>
<dbReference type="KEGG" id="tet:TTHERM_00463800"/>
<evidence type="ECO:0000256" key="2">
    <source>
        <dbReference type="ARBA" id="ARBA00007168"/>
    </source>
</evidence>
<evidence type="ECO:0000256" key="1">
    <source>
        <dbReference type="ARBA" id="ARBA00004141"/>
    </source>
</evidence>
<comment type="function">
    <text evidence="7">Choline transporter.</text>
</comment>
<feature type="transmembrane region" description="Helical" evidence="7">
    <location>
        <begin position="260"/>
        <end position="285"/>
    </location>
</feature>
<feature type="transmembrane region" description="Helical" evidence="7">
    <location>
        <begin position="548"/>
        <end position="570"/>
    </location>
</feature>
<dbReference type="Proteomes" id="UP000009168">
    <property type="component" value="Unassembled WGS sequence"/>
</dbReference>
<proteinExistence type="inferred from homology"/>
<evidence type="ECO:0000256" key="7">
    <source>
        <dbReference type="RuleBase" id="RU368066"/>
    </source>
</evidence>
<accession>Q23PQ3</accession>
<sequence length="610" mass="68117">MTDQIPNKYKEFDQQIPKDLLGGPRKDRGCTDLSCCFIFTLFIVLTSVIAFLGMSTGNPAILAQPFDMDSQPCGVQENADYPLIYFPSPKSLKKNVCVKSCPNANSTSIECLKNTICPDGTLTQDVSKSQLIYDSIPVANRVCIPINQEYYKQIKTVLNVEGAQQIASDLRNTWMICSSSILSSIILGYIFMYLVNFLAGSLVWSFVIMIFSALTSLGLLFLFQYIKLTNPPQLDKTITDSSAYKLAEDAMSNFKDKDEVLVAAIVLLSLALVFIVAICCLCERIRLAINVLKASARFMTENPRVTLIPIVSFLISTAFFVAWFIIAIYLYSSGGVSKQTGLYPFGHVQITWDIKTFGWIHLFGLFWFESFFAACQQMIIIGAVAFWYFKVEEIDDSNTTMGAKLFFKNHMGTAAFGSFILGVLSFIKFLLKLISDSAENMKKNNEGNQLTDFIYKALYCFVVVFEKFFKHLNQSAYVWTMMDGKGFCESASKAFSIMAANPIRMALVAGIGELFEFLGCAAISGVITLGSYFALTRTDYYVARVENPLVPCLVIAITSYYVGSFIMSLFGTVSEALITMFCIEEGMMIAIPQRKCPQELKDFMDGVENR</sequence>
<dbReference type="GO" id="GO:0022857">
    <property type="term" value="F:transmembrane transporter activity"/>
    <property type="evidence" value="ECO:0007669"/>
    <property type="project" value="UniProtKB-UniRule"/>
</dbReference>
<keyword evidence="6" id="KW-0325">Glycoprotein</keyword>
<feature type="transmembrane region" description="Helical" evidence="7">
    <location>
        <begin position="33"/>
        <end position="54"/>
    </location>
</feature>
<name>Q23PQ3_TETTS</name>
<feature type="transmembrane region" description="Helical" evidence="7">
    <location>
        <begin position="514"/>
        <end position="536"/>
    </location>
</feature>
<reference evidence="9" key="1">
    <citation type="journal article" date="2006" name="PLoS Biol.">
        <title>Macronuclear genome sequence of the ciliate Tetrahymena thermophila, a model eukaryote.</title>
        <authorList>
            <person name="Eisen J.A."/>
            <person name="Coyne R.S."/>
            <person name="Wu M."/>
            <person name="Wu D."/>
            <person name="Thiagarajan M."/>
            <person name="Wortman J.R."/>
            <person name="Badger J.H."/>
            <person name="Ren Q."/>
            <person name="Amedeo P."/>
            <person name="Jones K.M."/>
            <person name="Tallon L.J."/>
            <person name="Delcher A.L."/>
            <person name="Salzberg S.L."/>
            <person name="Silva J.C."/>
            <person name="Haas B.J."/>
            <person name="Majoros W.H."/>
            <person name="Farzad M."/>
            <person name="Carlton J.M."/>
            <person name="Smith R.K. Jr."/>
            <person name="Garg J."/>
            <person name="Pearlman R.E."/>
            <person name="Karrer K.M."/>
            <person name="Sun L."/>
            <person name="Manning G."/>
            <person name="Elde N.C."/>
            <person name="Turkewitz A.P."/>
            <person name="Asai D.J."/>
            <person name="Wilkes D.E."/>
            <person name="Wang Y."/>
            <person name="Cai H."/>
            <person name="Collins K."/>
            <person name="Stewart B.A."/>
            <person name="Lee S.R."/>
            <person name="Wilamowska K."/>
            <person name="Weinberg Z."/>
            <person name="Ruzzo W.L."/>
            <person name="Wloga D."/>
            <person name="Gaertig J."/>
            <person name="Frankel J."/>
            <person name="Tsao C.-C."/>
            <person name="Gorovsky M.A."/>
            <person name="Keeling P.J."/>
            <person name="Waller R.F."/>
            <person name="Patron N.J."/>
            <person name="Cherry J.M."/>
            <person name="Stover N.A."/>
            <person name="Krieger C.J."/>
            <person name="del Toro C."/>
            <person name="Ryder H.F."/>
            <person name="Williamson S.C."/>
            <person name="Barbeau R.A."/>
            <person name="Hamilton E.P."/>
            <person name="Orias E."/>
        </authorList>
    </citation>
    <scope>NUCLEOTIDE SEQUENCE [LARGE SCALE GENOMIC DNA]</scope>
    <source>
        <strain evidence="9">SB210</strain>
    </source>
</reference>
<dbReference type="EMBL" id="GG662650">
    <property type="protein sequence ID" value="EAR98632.1"/>
    <property type="molecule type" value="Genomic_DNA"/>
</dbReference>
<gene>
    <name evidence="8" type="ORF">TTHERM_00463800</name>
</gene>
<dbReference type="OMA" id="CLCERIR"/>
<dbReference type="PANTHER" id="PTHR12385:SF14">
    <property type="entry name" value="CHOLINE TRANSPORTER-LIKE 2"/>
    <property type="match status" value="1"/>
</dbReference>
<evidence type="ECO:0000256" key="6">
    <source>
        <dbReference type="ARBA" id="ARBA00023180"/>
    </source>
</evidence>
<feature type="transmembrane region" description="Helical" evidence="7">
    <location>
        <begin position="202"/>
        <end position="226"/>
    </location>
</feature>
<dbReference type="AlphaFoldDB" id="Q23PQ3"/>
<keyword evidence="5 7" id="KW-0472">Membrane</keyword>
<organism evidence="8 9">
    <name type="scientific">Tetrahymena thermophila (strain SB210)</name>
    <dbReference type="NCBI Taxonomy" id="312017"/>
    <lineage>
        <taxon>Eukaryota</taxon>
        <taxon>Sar</taxon>
        <taxon>Alveolata</taxon>
        <taxon>Ciliophora</taxon>
        <taxon>Intramacronucleata</taxon>
        <taxon>Oligohymenophorea</taxon>
        <taxon>Hymenostomatida</taxon>
        <taxon>Tetrahymenina</taxon>
        <taxon>Tetrahymenidae</taxon>
        <taxon>Tetrahymena</taxon>
    </lineage>
</organism>
<dbReference type="OrthoDB" id="420519at2759"/>
<evidence type="ECO:0000313" key="9">
    <source>
        <dbReference type="Proteomes" id="UP000009168"/>
    </source>
</evidence>
<dbReference type="HOGENOM" id="CLU_017181_3_1_1"/>
<evidence type="ECO:0000256" key="3">
    <source>
        <dbReference type="ARBA" id="ARBA00022692"/>
    </source>
</evidence>
<dbReference type="GeneID" id="7826463"/>
<feature type="transmembrane region" description="Helical" evidence="7">
    <location>
        <begin position="306"/>
        <end position="331"/>
    </location>
</feature>
<comment type="similarity">
    <text evidence="2 7">Belongs to the CTL (choline transporter-like) family.</text>
</comment>
<keyword evidence="4 7" id="KW-1133">Transmembrane helix</keyword>
<dbReference type="PANTHER" id="PTHR12385">
    <property type="entry name" value="CHOLINE TRANSPORTER-LIKE (SLC FAMILY 44)"/>
    <property type="match status" value="1"/>
</dbReference>
<dbReference type="GO" id="GO:0005886">
    <property type="term" value="C:plasma membrane"/>
    <property type="evidence" value="ECO:0007669"/>
    <property type="project" value="UniProtKB-SubCell"/>
</dbReference>
<dbReference type="eggNOG" id="KOG1362">
    <property type="taxonomic scope" value="Eukaryota"/>
</dbReference>
<feature type="transmembrane region" description="Helical" evidence="7">
    <location>
        <begin position="365"/>
        <end position="389"/>
    </location>
</feature>
<dbReference type="Pfam" id="PF04515">
    <property type="entry name" value="Choline_transpo"/>
    <property type="match status" value="1"/>
</dbReference>
<feature type="transmembrane region" description="Helical" evidence="7">
    <location>
        <begin position="410"/>
        <end position="433"/>
    </location>
</feature>